<keyword evidence="2" id="KW-0813">Transport</keyword>
<feature type="transmembrane region" description="Helical" evidence="6">
    <location>
        <begin position="146"/>
        <end position="164"/>
    </location>
</feature>
<evidence type="ECO:0000256" key="4">
    <source>
        <dbReference type="ARBA" id="ARBA00022989"/>
    </source>
</evidence>
<evidence type="ECO:0000256" key="6">
    <source>
        <dbReference type="SAM" id="Phobius"/>
    </source>
</evidence>
<feature type="transmembrane region" description="Helical" evidence="6">
    <location>
        <begin position="112"/>
        <end position="134"/>
    </location>
</feature>
<comment type="subcellular location">
    <subcellularLocation>
        <location evidence="1">Cell membrane</location>
        <topology evidence="1">Multi-pass membrane protein</topology>
    </subcellularLocation>
</comment>
<feature type="transmembrane region" description="Helical" evidence="6">
    <location>
        <begin position="311"/>
        <end position="329"/>
    </location>
</feature>
<dbReference type="RefSeq" id="WP_282910560.1">
    <property type="nucleotide sequence ID" value="NZ_JAGRPV010000001.1"/>
</dbReference>
<sequence>MFTSPAFRPNDKASHTHLTRAAVLLYAIICGLAVATIYFSQPLLDAITLEFGISKAVIGIVVTATQCCYALGLFFLVPLGDMLDPRRLVTGMLVFIAIGLSIVAFAPNKWFLFLGMGMVGFQAVVAQVLVALAANRASQQSRGRTIGVVTSGIVLGILLARTFSGILADMAGWRSVYIAAAMITIGMAYLFITVTPASKRPPRAVTYPDMLRSIKDLFVQIPLLTVRGLLAFFLFSDFSILWSSMVLPMSAPPLSFSHSLVGLFGLAGAAGALAARSAGRLADRGFGQWTTGIALFLLSFSWLPIGALQHSMWLFVAGVVMLDFAVQAVHVTNQSMLLSVRPEARSRLTAAYMIFYSCGSAAGAVASTWIYSWAGWLGVCILGASVSLAALVFWACTLKMGRIVDNTCPCD</sequence>
<dbReference type="PANTHER" id="PTHR42910">
    <property type="entry name" value="TRANSPORTER SCO4007-RELATED"/>
    <property type="match status" value="1"/>
</dbReference>
<evidence type="ECO:0000313" key="9">
    <source>
        <dbReference type="Proteomes" id="UP001161691"/>
    </source>
</evidence>
<feature type="transmembrane region" description="Helical" evidence="6">
    <location>
        <begin position="217"/>
        <end position="235"/>
    </location>
</feature>
<gene>
    <name evidence="8" type="ORF">KB449_22880</name>
</gene>
<feature type="transmembrane region" description="Helical" evidence="6">
    <location>
        <begin position="52"/>
        <end position="76"/>
    </location>
</feature>
<organism evidence="8 9">
    <name type="scientific">Cohnella hashimotonis</name>
    <dbReference type="NCBI Taxonomy" id="2826895"/>
    <lineage>
        <taxon>Bacteria</taxon>
        <taxon>Bacillati</taxon>
        <taxon>Bacillota</taxon>
        <taxon>Bacilli</taxon>
        <taxon>Bacillales</taxon>
        <taxon>Paenibacillaceae</taxon>
        <taxon>Cohnella</taxon>
    </lineage>
</organism>
<feature type="domain" description="Major facilitator superfamily (MFS) profile" evidence="7">
    <location>
        <begin position="19"/>
        <end position="402"/>
    </location>
</feature>
<keyword evidence="3 6" id="KW-0812">Transmembrane</keyword>
<evidence type="ECO:0000256" key="1">
    <source>
        <dbReference type="ARBA" id="ARBA00004651"/>
    </source>
</evidence>
<feature type="transmembrane region" description="Helical" evidence="6">
    <location>
        <begin position="286"/>
        <end position="305"/>
    </location>
</feature>
<feature type="transmembrane region" description="Helical" evidence="6">
    <location>
        <begin position="350"/>
        <end position="370"/>
    </location>
</feature>
<dbReference type="Proteomes" id="UP001161691">
    <property type="component" value="Unassembled WGS sequence"/>
</dbReference>
<name>A0ABT6TND3_9BACL</name>
<feature type="transmembrane region" description="Helical" evidence="6">
    <location>
        <begin position="176"/>
        <end position="197"/>
    </location>
</feature>
<feature type="transmembrane region" description="Helical" evidence="6">
    <location>
        <begin position="88"/>
        <end position="106"/>
    </location>
</feature>
<keyword evidence="9" id="KW-1185">Reference proteome</keyword>
<dbReference type="InterPro" id="IPR011701">
    <property type="entry name" value="MFS"/>
</dbReference>
<evidence type="ECO:0000259" key="7">
    <source>
        <dbReference type="PROSITE" id="PS50850"/>
    </source>
</evidence>
<dbReference type="InterPro" id="IPR020846">
    <property type="entry name" value="MFS_dom"/>
</dbReference>
<dbReference type="Pfam" id="PF07690">
    <property type="entry name" value="MFS_1"/>
    <property type="match status" value="1"/>
</dbReference>
<accession>A0ABT6TND3</accession>
<dbReference type="SUPFAM" id="SSF103473">
    <property type="entry name" value="MFS general substrate transporter"/>
    <property type="match status" value="1"/>
</dbReference>
<proteinExistence type="predicted"/>
<dbReference type="PROSITE" id="PS50850">
    <property type="entry name" value="MFS"/>
    <property type="match status" value="1"/>
</dbReference>
<comment type="caution">
    <text evidence="8">The sequence shown here is derived from an EMBL/GenBank/DDBJ whole genome shotgun (WGS) entry which is preliminary data.</text>
</comment>
<feature type="transmembrane region" description="Helical" evidence="6">
    <location>
        <begin position="21"/>
        <end position="40"/>
    </location>
</feature>
<dbReference type="CDD" id="cd17324">
    <property type="entry name" value="MFS_NepI_like"/>
    <property type="match status" value="1"/>
</dbReference>
<dbReference type="Gene3D" id="1.20.1250.20">
    <property type="entry name" value="MFS general substrate transporter like domains"/>
    <property type="match status" value="1"/>
</dbReference>
<reference evidence="8" key="1">
    <citation type="submission" date="2023-04" db="EMBL/GenBank/DDBJ databases">
        <title>Comparative genomic analysis of Cohnella hashimotonis sp. nov., isolated from the International Space Station.</title>
        <authorList>
            <person name="Venkateswaran K."/>
            <person name="Simpson A."/>
        </authorList>
    </citation>
    <scope>NUCLEOTIDE SEQUENCE</scope>
    <source>
        <strain evidence="8">F6_2S_P_1</strain>
    </source>
</reference>
<keyword evidence="5 6" id="KW-0472">Membrane</keyword>
<feature type="transmembrane region" description="Helical" evidence="6">
    <location>
        <begin position="255"/>
        <end position="274"/>
    </location>
</feature>
<evidence type="ECO:0000256" key="3">
    <source>
        <dbReference type="ARBA" id="ARBA00022692"/>
    </source>
</evidence>
<dbReference type="PANTHER" id="PTHR42910:SF1">
    <property type="entry name" value="MAJOR FACILITATOR SUPERFAMILY (MFS) PROFILE DOMAIN-CONTAINING PROTEIN"/>
    <property type="match status" value="1"/>
</dbReference>
<protein>
    <submittedName>
        <fullName evidence="8">MFS transporter</fullName>
    </submittedName>
</protein>
<evidence type="ECO:0000313" key="8">
    <source>
        <dbReference type="EMBL" id="MDI4647815.1"/>
    </source>
</evidence>
<evidence type="ECO:0000256" key="5">
    <source>
        <dbReference type="ARBA" id="ARBA00023136"/>
    </source>
</evidence>
<dbReference type="InterPro" id="IPR036259">
    <property type="entry name" value="MFS_trans_sf"/>
</dbReference>
<feature type="transmembrane region" description="Helical" evidence="6">
    <location>
        <begin position="376"/>
        <end position="396"/>
    </location>
</feature>
<dbReference type="EMBL" id="JAGRPV010000001">
    <property type="protein sequence ID" value="MDI4647815.1"/>
    <property type="molecule type" value="Genomic_DNA"/>
</dbReference>
<evidence type="ECO:0000256" key="2">
    <source>
        <dbReference type="ARBA" id="ARBA00022448"/>
    </source>
</evidence>
<keyword evidence="4 6" id="KW-1133">Transmembrane helix</keyword>